<dbReference type="Pfam" id="PF09922">
    <property type="entry name" value="LiaF-like_C"/>
    <property type="match status" value="1"/>
</dbReference>
<dbReference type="Proteomes" id="UP000215224">
    <property type="component" value="Chromosome"/>
</dbReference>
<name>A0A223KXU0_9BACI</name>
<dbReference type="STRING" id="1314751.GCA_001591425_02161"/>
<feature type="domain" description="Cell wall-active antibiotics response LiaF-like C-terminal" evidence="2">
    <location>
        <begin position="113"/>
        <end position="226"/>
    </location>
</feature>
<evidence type="ECO:0000313" key="3">
    <source>
        <dbReference type="EMBL" id="AST94296.1"/>
    </source>
</evidence>
<dbReference type="PIRSF" id="PIRSF031509">
    <property type="entry name" value="Cell_wall_LiaF/YvqF"/>
    <property type="match status" value="1"/>
</dbReference>
<dbReference type="KEGG" id="bcoh:BC6307_09695"/>
<feature type="transmembrane region" description="Helical" evidence="1">
    <location>
        <begin position="47"/>
        <end position="79"/>
    </location>
</feature>
<dbReference type="InterPro" id="IPR047793">
    <property type="entry name" value="LiaF_C"/>
</dbReference>
<dbReference type="EMBL" id="CP018866">
    <property type="protein sequence ID" value="AST94296.1"/>
    <property type="molecule type" value="Genomic_DNA"/>
</dbReference>
<gene>
    <name evidence="3" type="ORF">BC6307_09695</name>
</gene>
<feature type="transmembrane region" description="Helical" evidence="1">
    <location>
        <begin position="6"/>
        <end position="35"/>
    </location>
</feature>
<accession>A0A223KXU0</accession>
<keyword evidence="1" id="KW-1133">Transmembrane helix</keyword>
<protein>
    <submittedName>
        <fullName evidence="3">Cell wall-active antibiotics response protein</fullName>
    </submittedName>
</protein>
<evidence type="ECO:0000256" key="1">
    <source>
        <dbReference type="SAM" id="Phobius"/>
    </source>
</evidence>
<keyword evidence="4" id="KW-1185">Reference proteome</keyword>
<dbReference type="InterPro" id="IPR016975">
    <property type="entry name" value="Cell_wall_LiaF"/>
</dbReference>
<keyword evidence="1" id="KW-0812">Transmembrane</keyword>
<reference evidence="3 4" key="1">
    <citation type="submission" date="2016-12" db="EMBL/GenBank/DDBJ databases">
        <title>The whole genome sequencing and assembly of Bacillus cohnii DSM 6307T strain.</title>
        <authorList>
            <person name="Lee Y.-J."/>
            <person name="Yi H."/>
            <person name="Bahn Y.-S."/>
            <person name="Kim J.F."/>
            <person name="Lee D.-W."/>
        </authorList>
    </citation>
    <scope>NUCLEOTIDE SEQUENCE [LARGE SCALE GENOMIC DNA]</scope>
    <source>
        <strain evidence="3 4">DSM 6307</strain>
    </source>
</reference>
<dbReference type="NCBIfam" id="NF040535">
    <property type="entry name" value="LiaF_C_term"/>
    <property type="match status" value="1"/>
</dbReference>
<evidence type="ECO:0000259" key="2">
    <source>
        <dbReference type="Pfam" id="PF09922"/>
    </source>
</evidence>
<evidence type="ECO:0000313" key="4">
    <source>
        <dbReference type="Proteomes" id="UP000215224"/>
    </source>
</evidence>
<organism evidence="3 4">
    <name type="scientific">Sutcliffiella cohnii</name>
    <dbReference type="NCBI Taxonomy" id="33932"/>
    <lineage>
        <taxon>Bacteria</taxon>
        <taxon>Bacillati</taxon>
        <taxon>Bacillota</taxon>
        <taxon>Bacilli</taxon>
        <taxon>Bacillales</taxon>
        <taxon>Bacillaceae</taxon>
        <taxon>Sutcliffiella</taxon>
    </lineage>
</organism>
<dbReference type="AlphaFoldDB" id="A0A223KXU0"/>
<keyword evidence="1" id="KW-0472">Membrane</keyword>
<proteinExistence type="predicted"/>
<dbReference type="InterPro" id="IPR024425">
    <property type="entry name" value="LiaF-like_C"/>
</dbReference>
<sequence length="229" mass="26179">MYLFLFGILVFAIEILFLNSGLLISLLFSTGFMYFGRKYQHTFLGKVFFVIGGVSVFFTVINMTTFKYAILAAIAYLIMKVARSKEQPERIEPLMEEVIEPLQTIKPWFTNKIFGSQKTPNHSYTWEDVNIQTGIGDTIIDLSNTVLPKGEAIIFVRNIIGNVQILVPYEVEISIQHSALVGTTHILGNDDEKRFNQSIRYQTEKYIQVQQKVKINTSILVGKLEVKRI</sequence>
<dbReference type="GO" id="GO:0016020">
    <property type="term" value="C:membrane"/>
    <property type="evidence" value="ECO:0007669"/>
    <property type="project" value="InterPro"/>
</dbReference>